<dbReference type="InterPro" id="IPR011043">
    <property type="entry name" value="Gal_Oxase/kelch_b-propeller"/>
</dbReference>
<gene>
    <name evidence="3" type="ORF">C1SCF055_LOCUS38997</name>
</gene>
<keyword evidence="1" id="KW-0880">Kelch repeat</keyword>
<name>A0A9P1GI64_9DINO</name>
<proteinExistence type="predicted"/>
<comment type="caution">
    <text evidence="3">The sequence shown here is derived from an EMBL/GenBank/DDBJ whole genome shotgun (WGS) entry which is preliminary data.</text>
</comment>
<dbReference type="SUPFAM" id="SSF50965">
    <property type="entry name" value="Galactose oxidase, central domain"/>
    <property type="match status" value="1"/>
</dbReference>
<dbReference type="EMBL" id="CAMXCT010006168">
    <property type="protein sequence ID" value="CAI4014068.1"/>
    <property type="molecule type" value="Genomic_DNA"/>
</dbReference>
<evidence type="ECO:0000256" key="1">
    <source>
        <dbReference type="ARBA" id="ARBA00022441"/>
    </source>
</evidence>
<reference evidence="3" key="1">
    <citation type="submission" date="2022-10" db="EMBL/GenBank/DDBJ databases">
        <authorList>
            <person name="Chen Y."/>
            <person name="Dougan E. K."/>
            <person name="Chan C."/>
            <person name="Rhodes N."/>
            <person name="Thang M."/>
        </authorList>
    </citation>
    <scope>NUCLEOTIDE SEQUENCE</scope>
</reference>
<dbReference type="EMBL" id="CAMXCT020006168">
    <property type="protein sequence ID" value="CAL1167443.1"/>
    <property type="molecule type" value="Genomic_DNA"/>
</dbReference>
<organism evidence="3">
    <name type="scientific">Cladocopium goreaui</name>
    <dbReference type="NCBI Taxonomy" id="2562237"/>
    <lineage>
        <taxon>Eukaryota</taxon>
        <taxon>Sar</taxon>
        <taxon>Alveolata</taxon>
        <taxon>Dinophyceae</taxon>
        <taxon>Suessiales</taxon>
        <taxon>Symbiodiniaceae</taxon>
        <taxon>Cladocopium</taxon>
    </lineage>
</organism>
<reference evidence="4 5" key="2">
    <citation type="submission" date="2024-05" db="EMBL/GenBank/DDBJ databases">
        <authorList>
            <person name="Chen Y."/>
            <person name="Shah S."/>
            <person name="Dougan E. K."/>
            <person name="Thang M."/>
            <person name="Chan C."/>
        </authorList>
    </citation>
    <scope>NUCLEOTIDE SEQUENCE [LARGE SCALE GENOMIC DNA]</scope>
</reference>
<dbReference type="Proteomes" id="UP001152797">
    <property type="component" value="Unassembled WGS sequence"/>
</dbReference>
<dbReference type="SUPFAM" id="SSF117281">
    <property type="entry name" value="Kelch motif"/>
    <property type="match status" value="1"/>
</dbReference>
<evidence type="ECO:0000313" key="3">
    <source>
        <dbReference type="EMBL" id="CAI4014068.1"/>
    </source>
</evidence>
<dbReference type="PANTHER" id="PTHR46093:SF18">
    <property type="entry name" value="FIBRONECTIN TYPE-III DOMAIN-CONTAINING PROTEIN"/>
    <property type="match status" value="1"/>
</dbReference>
<accession>A0A9P1GI64</accession>
<sequence>MGLTPSKISQRPSAPCKPLSLSHLGDELFCNLCHELEVSSLGSLACSSRHFRAQLCNEDAWRQALCAFGAANVQQLRGMLALSAPRWRSLHGGDKQPRARDHHIAFGASAGLIIFGGNDFTRGHMMSDAWLLDVKTHQWHLVATEGCKRPSPRTFNADGGGGGILRDQKTQREWMVIYGGLRGEGYRDNETWLLGPLESDCALWRWQEIEEGGGPQSRLRPTPRFHHTQTVLGDSTLAVLGGHDFMIRPILAAGLLKLHEVKPEGAAAAGMMGGEDEIEWNSSLTRKVHRDTWILDADTWRPTWSRLPAEFIGTLDGGRCHATASILKDRFLAIAGGCERVAGLQGDDGWIMAGLQVRPDFWMLDLENPQSWQKLLDFDRPGWWDSSSVVIHERTMLIFGGHDSSQVNEFNDPMGGYASKEDALLVRVDREGLAVAASYCGEEPGREACYGSLVTLPGSRVLCCCADATGDEMQAFELCHGDGD</sequence>
<dbReference type="InterPro" id="IPR015915">
    <property type="entry name" value="Kelch-typ_b-propeller"/>
</dbReference>
<dbReference type="SUPFAM" id="SSF81383">
    <property type="entry name" value="F-box domain"/>
    <property type="match status" value="1"/>
</dbReference>
<dbReference type="EMBL" id="CAMXCT030006168">
    <property type="protein sequence ID" value="CAL4801380.1"/>
    <property type="molecule type" value="Genomic_DNA"/>
</dbReference>
<keyword evidence="5" id="KW-1185">Reference proteome</keyword>
<dbReference type="PANTHER" id="PTHR46093">
    <property type="entry name" value="ACYL-COA-BINDING DOMAIN-CONTAINING PROTEIN 5"/>
    <property type="match status" value="1"/>
</dbReference>
<keyword evidence="2" id="KW-0677">Repeat</keyword>
<dbReference type="OrthoDB" id="9973021at2759"/>
<dbReference type="AlphaFoldDB" id="A0A9P1GI64"/>
<dbReference type="InterPro" id="IPR036047">
    <property type="entry name" value="F-box-like_dom_sf"/>
</dbReference>
<evidence type="ECO:0000313" key="4">
    <source>
        <dbReference type="EMBL" id="CAL4801380.1"/>
    </source>
</evidence>
<evidence type="ECO:0000313" key="5">
    <source>
        <dbReference type="Proteomes" id="UP001152797"/>
    </source>
</evidence>
<dbReference type="Gene3D" id="2.120.10.80">
    <property type="entry name" value="Kelch-type beta propeller"/>
    <property type="match status" value="3"/>
</dbReference>
<protein>
    <submittedName>
        <fullName evidence="4">F-box/kelch-repeat protein At1g51550</fullName>
    </submittedName>
</protein>
<evidence type="ECO:0000256" key="2">
    <source>
        <dbReference type="ARBA" id="ARBA00022737"/>
    </source>
</evidence>